<protein>
    <submittedName>
        <fullName evidence="1">Uncharacterized protein</fullName>
    </submittedName>
</protein>
<evidence type="ECO:0000313" key="1">
    <source>
        <dbReference type="EMBL" id="VEL29212.1"/>
    </source>
</evidence>
<dbReference type="Proteomes" id="UP000784294">
    <property type="component" value="Unassembled WGS sequence"/>
</dbReference>
<reference evidence="1" key="1">
    <citation type="submission" date="2018-11" db="EMBL/GenBank/DDBJ databases">
        <authorList>
            <consortium name="Pathogen Informatics"/>
        </authorList>
    </citation>
    <scope>NUCLEOTIDE SEQUENCE</scope>
</reference>
<evidence type="ECO:0000313" key="2">
    <source>
        <dbReference type="Proteomes" id="UP000784294"/>
    </source>
</evidence>
<organism evidence="1 2">
    <name type="scientific">Protopolystoma xenopodis</name>
    <dbReference type="NCBI Taxonomy" id="117903"/>
    <lineage>
        <taxon>Eukaryota</taxon>
        <taxon>Metazoa</taxon>
        <taxon>Spiralia</taxon>
        <taxon>Lophotrochozoa</taxon>
        <taxon>Platyhelminthes</taxon>
        <taxon>Monogenea</taxon>
        <taxon>Polyopisthocotylea</taxon>
        <taxon>Polystomatidea</taxon>
        <taxon>Polystomatidae</taxon>
        <taxon>Protopolystoma</taxon>
    </lineage>
</organism>
<accession>A0A3S5BLL8</accession>
<proteinExistence type="predicted"/>
<comment type="caution">
    <text evidence="1">The sequence shown here is derived from an EMBL/GenBank/DDBJ whole genome shotgun (WGS) entry which is preliminary data.</text>
</comment>
<gene>
    <name evidence="1" type="ORF">PXEA_LOCUS22652</name>
</gene>
<name>A0A3S5BLL8_9PLAT</name>
<dbReference type="AlphaFoldDB" id="A0A3S5BLL8"/>
<sequence length="92" mass="10502">MAWRGDSKTAWFQLFCRERSLPMSRSRLSEPSKWREKSESVKRLCLLRMMRLATEGSGCGVAATNRTDRRENAASAIYSLGMSRQNMIALGR</sequence>
<dbReference type="EMBL" id="CAAALY010101242">
    <property type="protein sequence ID" value="VEL29212.1"/>
    <property type="molecule type" value="Genomic_DNA"/>
</dbReference>
<keyword evidence="2" id="KW-1185">Reference proteome</keyword>